<feature type="coiled-coil region" evidence="1">
    <location>
        <begin position="439"/>
        <end position="473"/>
    </location>
</feature>
<protein>
    <recommendedName>
        <fullName evidence="3">HTH OST-type domain-containing protein</fullName>
    </recommendedName>
</protein>
<reference evidence="4 5" key="1">
    <citation type="submission" date="2024-12" db="EMBL/GenBank/DDBJ databases">
        <title>The unique morphological basis and parallel evolutionary history of personate flowers in Penstemon.</title>
        <authorList>
            <person name="Depatie T.H."/>
            <person name="Wessinger C.A."/>
        </authorList>
    </citation>
    <scope>NUCLEOTIDE SEQUENCE [LARGE SCALE GENOMIC DNA]</scope>
    <source>
        <strain evidence="4">WTNN_2</strain>
        <tissue evidence="4">Leaf</tissue>
    </source>
</reference>
<dbReference type="Gene3D" id="3.30.420.610">
    <property type="entry name" value="LOTUS domain-like"/>
    <property type="match status" value="2"/>
</dbReference>
<evidence type="ECO:0000313" key="4">
    <source>
        <dbReference type="EMBL" id="KAL3818813.1"/>
    </source>
</evidence>
<dbReference type="CDD" id="cd10910">
    <property type="entry name" value="PIN_limkain_b1_N_like"/>
    <property type="match status" value="1"/>
</dbReference>
<dbReference type="Pfam" id="PF01936">
    <property type="entry name" value="NYN"/>
    <property type="match status" value="1"/>
</dbReference>
<dbReference type="PROSITE" id="PS51644">
    <property type="entry name" value="HTH_OST"/>
    <property type="match status" value="2"/>
</dbReference>
<dbReference type="EMBL" id="JBJXBP010000007">
    <property type="protein sequence ID" value="KAL3818813.1"/>
    <property type="molecule type" value="Genomic_DNA"/>
</dbReference>
<dbReference type="Proteomes" id="UP001634393">
    <property type="component" value="Unassembled WGS sequence"/>
</dbReference>
<feature type="domain" description="HTH OST-type" evidence="3">
    <location>
        <begin position="256"/>
        <end position="328"/>
    </location>
</feature>
<feature type="compositionally biased region" description="Acidic residues" evidence="2">
    <location>
        <begin position="892"/>
        <end position="901"/>
    </location>
</feature>
<feature type="region of interest" description="Disordered" evidence="2">
    <location>
        <begin position="371"/>
        <end position="394"/>
    </location>
</feature>
<dbReference type="Gene3D" id="3.40.50.1010">
    <property type="entry name" value="5'-nuclease"/>
    <property type="match status" value="1"/>
</dbReference>
<feature type="region of interest" description="Disordered" evidence="2">
    <location>
        <begin position="837"/>
        <end position="954"/>
    </location>
</feature>
<proteinExistence type="predicted"/>
<dbReference type="CDD" id="cd08824">
    <property type="entry name" value="LOTUS"/>
    <property type="match status" value="2"/>
</dbReference>
<gene>
    <name evidence="4" type="ORF">ACJIZ3_004718</name>
</gene>
<feature type="domain" description="HTH OST-type" evidence="3">
    <location>
        <begin position="759"/>
        <end position="838"/>
    </location>
</feature>
<keyword evidence="1" id="KW-0175">Coiled coil</keyword>
<dbReference type="InterPro" id="IPR024768">
    <property type="entry name" value="Marf1"/>
</dbReference>
<keyword evidence="5" id="KW-1185">Reference proteome</keyword>
<evidence type="ECO:0000256" key="1">
    <source>
        <dbReference type="SAM" id="Coils"/>
    </source>
</evidence>
<dbReference type="Pfam" id="PF12872">
    <property type="entry name" value="OST-HTH"/>
    <property type="match status" value="2"/>
</dbReference>
<dbReference type="InterPro" id="IPR025605">
    <property type="entry name" value="OST-HTH/LOTUS_dom"/>
</dbReference>
<evidence type="ECO:0000256" key="2">
    <source>
        <dbReference type="SAM" id="MobiDB-lite"/>
    </source>
</evidence>
<evidence type="ECO:0000313" key="5">
    <source>
        <dbReference type="Proteomes" id="UP001634393"/>
    </source>
</evidence>
<accession>A0ABD3S2V2</accession>
<name>A0ABD3S2V2_9LAMI</name>
<sequence>MKPISSRPIFTLSFFTNNSHHFSFFSTLTQYQNPVSNYSQRRHQEESRTVRVSVWWDFENCNLPINVNVFRVSQCITNAIRANGIKGPIQITAFGDVMQISRTNQEALSSTGISLTHVPSGGKNSADRSLLVDLMYWVSQNPPPAHLFLISGDRDFAGILHRLRMNNYNILLASPDSAPSVLCSAATIMWQWSSLLKGENLTGKFFNQPPDGLYNSWYGHPKGPLEDPFAINEQSSYLPATNDSSELAPDSRLRPIPKAVMNHIGHILNSYPEGIPLPQLRVEIWKSNFTIDKDLYGYKKFSRFLSAMPQVLKLYVGDDGQFLARGVNHKDESVSSIYVEPVKVGSVSRPNNEIGSSDNVNEKSIVAQVPESRMKSQGINLQHAPKEEKVNESSPSMYIQETKLKANAPKVNAQQEERVNESSPATNMDKVKMKAYEPKQGEKLKVSAQKLNIEELQEQNNNVEFQEQQKKVEAVSPSEIKDFSVKNDHRLFAKNDHTGILRMIWMKLFGSGDTNSTEKNCHKLDEISNSIEDKNVISSQSAEIMGPALFSPSSHEALILGKMDRDSDIVITEISSEDSSFFDRMMRRCKIWSSPESDDKVEKNCEKVDERKITPEQIELFSKDSFWNELELFIGTSQGSALILQSRTRKHLAQNLRRKGHSALRFLPLCDLLHLVDLLISDKKWVEECDSETSPFKLTRLVKKDPCNDTPLSSNGLSHMFSNKQPILQELGDKKHRNPPHTGVHQTRKGSLIKSNSEILKDCEKLVDHIVNNYPEGFNMGEFRRLFIDRYGYALDLQKIGFDKLVNLLQIMPGAKIDHNMIFPAESFKNIGLQTIQESESSDNTSSKDDDSDSWDELGPVDNKGETGSGFFKKGQKGITEPDYEPVHDNDLSDSDEDEDSSSSSIRSRNEFESTKRDSTLIQILDSWYQESDSNQKEEPVSAPSSVRKQKPVKSYTFVAEHSKDKLIDDILGSMKKSGERLSEKVEHGGSDVT</sequence>
<comment type="caution">
    <text evidence="4">The sequence shown here is derived from an EMBL/GenBank/DDBJ whole genome shotgun (WGS) entry which is preliminary data.</text>
</comment>
<evidence type="ECO:0000259" key="3">
    <source>
        <dbReference type="PROSITE" id="PS51644"/>
    </source>
</evidence>
<feature type="compositionally biased region" description="Basic and acidic residues" evidence="2">
    <location>
        <begin position="908"/>
        <end position="919"/>
    </location>
</feature>
<dbReference type="AlphaFoldDB" id="A0ABD3S2V2"/>
<dbReference type="InterPro" id="IPR041966">
    <property type="entry name" value="LOTUS-like"/>
</dbReference>
<dbReference type="PANTHER" id="PTHR14379">
    <property type="entry name" value="LIMKAIN B LKAP"/>
    <property type="match status" value="1"/>
</dbReference>
<dbReference type="PANTHER" id="PTHR14379:SF6">
    <property type="entry name" value="EMB|CAB71880.1"/>
    <property type="match status" value="1"/>
</dbReference>
<dbReference type="InterPro" id="IPR021139">
    <property type="entry name" value="NYN"/>
</dbReference>
<organism evidence="4 5">
    <name type="scientific">Penstemon smallii</name>
    <dbReference type="NCBI Taxonomy" id="265156"/>
    <lineage>
        <taxon>Eukaryota</taxon>
        <taxon>Viridiplantae</taxon>
        <taxon>Streptophyta</taxon>
        <taxon>Embryophyta</taxon>
        <taxon>Tracheophyta</taxon>
        <taxon>Spermatophyta</taxon>
        <taxon>Magnoliopsida</taxon>
        <taxon>eudicotyledons</taxon>
        <taxon>Gunneridae</taxon>
        <taxon>Pentapetalae</taxon>
        <taxon>asterids</taxon>
        <taxon>lamiids</taxon>
        <taxon>Lamiales</taxon>
        <taxon>Plantaginaceae</taxon>
        <taxon>Cheloneae</taxon>
        <taxon>Penstemon</taxon>
    </lineage>
</organism>